<name>A0A8U0RHF4_MUSPF</name>
<dbReference type="Proteomes" id="UP000000715">
    <property type="component" value="Unplaced"/>
</dbReference>
<feature type="compositionally biased region" description="Gly residues" evidence="1">
    <location>
        <begin position="1"/>
        <end position="12"/>
    </location>
</feature>
<proteinExistence type="predicted"/>
<protein>
    <submittedName>
        <fullName evidence="3">Uncharacterized protein LOC101673693 isoform X2</fullName>
    </submittedName>
</protein>
<accession>A0A8U0RHF4</accession>
<evidence type="ECO:0000313" key="2">
    <source>
        <dbReference type="Proteomes" id="UP000000715"/>
    </source>
</evidence>
<organism evidence="2 3">
    <name type="scientific">Mustela putorius furo</name>
    <name type="common">European domestic ferret</name>
    <name type="synonym">Mustela furo</name>
    <dbReference type="NCBI Taxonomy" id="9669"/>
    <lineage>
        <taxon>Eukaryota</taxon>
        <taxon>Metazoa</taxon>
        <taxon>Chordata</taxon>
        <taxon>Craniata</taxon>
        <taxon>Vertebrata</taxon>
        <taxon>Euteleostomi</taxon>
        <taxon>Mammalia</taxon>
        <taxon>Eutheria</taxon>
        <taxon>Laurasiatheria</taxon>
        <taxon>Carnivora</taxon>
        <taxon>Caniformia</taxon>
        <taxon>Musteloidea</taxon>
        <taxon>Mustelidae</taxon>
        <taxon>Mustelinae</taxon>
        <taxon>Mustela</taxon>
    </lineage>
</organism>
<feature type="region of interest" description="Disordered" evidence="1">
    <location>
        <begin position="1"/>
        <end position="78"/>
    </location>
</feature>
<feature type="compositionally biased region" description="Basic and acidic residues" evidence="1">
    <location>
        <begin position="58"/>
        <end position="69"/>
    </location>
</feature>
<gene>
    <name evidence="3" type="primary">LOC101673693</name>
</gene>
<dbReference type="GeneID" id="101673693"/>
<evidence type="ECO:0000313" key="3">
    <source>
        <dbReference type="RefSeq" id="XP_044924815.1"/>
    </source>
</evidence>
<dbReference type="RefSeq" id="XP_044924815.1">
    <property type="nucleotide sequence ID" value="XM_045068880.1"/>
</dbReference>
<evidence type="ECO:0000256" key="1">
    <source>
        <dbReference type="SAM" id="MobiDB-lite"/>
    </source>
</evidence>
<reference evidence="3" key="1">
    <citation type="submission" date="2025-08" db="UniProtKB">
        <authorList>
            <consortium name="RefSeq"/>
        </authorList>
    </citation>
    <scope>IDENTIFICATION</scope>
    <source>
        <tissue evidence="3">Brain</tissue>
    </source>
</reference>
<sequence>MPGVEAGGGGSAGRDSPAGRSGHTRSYRQDRLRGARGGPPGRLPRPDLPGEQASQMRIELREGAAHRPSEPLPGRSPSALRSCFLDKLPETAAWEPVLPPAVPGQRAELDHHVLQSERQQLMGVDVDVEAPQAKATEAVEMVRTHGPCPLLSHHFL</sequence>
<dbReference type="AlphaFoldDB" id="A0A8U0RHF4"/>
<keyword evidence="2" id="KW-1185">Reference proteome</keyword>